<name>A0A183A4I8_9TREM</name>
<sequence>MFPAKPPAPPAPAPAPVNSNGELVSWEDEQLKILESKRDGPGEHGRPVHLTGEEKKISEKFFNQNGFNIYISDKIAVDRSVGDIRHPKCQSLTYLRKLPTASIIIPFFEEHWSTLLRTFIGVLKRSPKELIKEIILVDDGSTLRPELKDKLDNYLRANYPDGLVRVIHSPAREGLIRARITGAKAATGDVLVFLDS</sequence>
<dbReference type="Gene3D" id="3.90.550.10">
    <property type="entry name" value="Spore Coat Polysaccharide Biosynthesis Protein SpsA, Chain A"/>
    <property type="match status" value="1"/>
</dbReference>
<reference evidence="4 5" key="2">
    <citation type="submission" date="2018-11" db="EMBL/GenBank/DDBJ databases">
        <authorList>
            <consortium name="Pathogen Informatics"/>
        </authorList>
    </citation>
    <scope>NUCLEOTIDE SEQUENCE [LARGE SCALE GENOMIC DNA]</scope>
    <source>
        <strain evidence="4 5">Egypt</strain>
    </source>
</reference>
<protein>
    <submittedName>
        <fullName evidence="6">Glyco_trans_2-like domain-containing protein</fullName>
    </submittedName>
</protein>
<evidence type="ECO:0000313" key="5">
    <source>
        <dbReference type="Proteomes" id="UP000272942"/>
    </source>
</evidence>
<evidence type="ECO:0000313" key="6">
    <source>
        <dbReference type="WBParaSite" id="ECPE_0000187301-mRNA-1"/>
    </source>
</evidence>
<gene>
    <name evidence="4" type="ORF">ECPE_LOCUS1873</name>
</gene>
<dbReference type="GO" id="GO:0005794">
    <property type="term" value="C:Golgi apparatus"/>
    <property type="evidence" value="ECO:0007669"/>
    <property type="project" value="TreeGrafter"/>
</dbReference>
<evidence type="ECO:0000256" key="1">
    <source>
        <dbReference type="ARBA" id="ARBA00023157"/>
    </source>
</evidence>
<dbReference type="AlphaFoldDB" id="A0A183A4I8"/>
<dbReference type="WBParaSite" id="ECPE_0000187301-mRNA-1">
    <property type="protein sequence ID" value="ECPE_0000187301-mRNA-1"/>
    <property type="gene ID" value="ECPE_0000187301"/>
</dbReference>
<dbReference type="Proteomes" id="UP000272942">
    <property type="component" value="Unassembled WGS sequence"/>
</dbReference>
<dbReference type="PANTHER" id="PTHR11675">
    <property type="entry name" value="N-ACETYLGALACTOSAMINYLTRANSFERASE"/>
    <property type="match status" value="1"/>
</dbReference>
<feature type="compositionally biased region" description="Pro residues" evidence="2">
    <location>
        <begin position="1"/>
        <end position="15"/>
    </location>
</feature>
<dbReference type="EMBL" id="UZAN01017695">
    <property type="protein sequence ID" value="VDP48290.1"/>
    <property type="molecule type" value="Genomic_DNA"/>
</dbReference>
<evidence type="ECO:0000313" key="4">
    <source>
        <dbReference type="EMBL" id="VDP48290.1"/>
    </source>
</evidence>
<feature type="region of interest" description="Disordered" evidence="2">
    <location>
        <begin position="1"/>
        <end position="21"/>
    </location>
</feature>
<evidence type="ECO:0000256" key="2">
    <source>
        <dbReference type="SAM" id="MobiDB-lite"/>
    </source>
</evidence>
<dbReference type="PANTHER" id="PTHR11675:SF126">
    <property type="entry name" value="RICIN B LECTIN DOMAIN-CONTAINING PROTEIN"/>
    <property type="match status" value="1"/>
</dbReference>
<dbReference type="InterPro" id="IPR029044">
    <property type="entry name" value="Nucleotide-diphossugar_trans"/>
</dbReference>
<feature type="domain" description="Glycosyltransferase 2-like" evidence="3">
    <location>
        <begin position="102"/>
        <end position="196"/>
    </location>
</feature>
<accession>A0A183A4I8</accession>
<organism evidence="6">
    <name type="scientific">Echinostoma caproni</name>
    <dbReference type="NCBI Taxonomy" id="27848"/>
    <lineage>
        <taxon>Eukaryota</taxon>
        <taxon>Metazoa</taxon>
        <taxon>Spiralia</taxon>
        <taxon>Lophotrochozoa</taxon>
        <taxon>Platyhelminthes</taxon>
        <taxon>Trematoda</taxon>
        <taxon>Digenea</taxon>
        <taxon>Plagiorchiida</taxon>
        <taxon>Echinostomata</taxon>
        <taxon>Echinostomatoidea</taxon>
        <taxon>Echinostomatidae</taxon>
        <taxon>Echinostoma</taxon>
    </lineage>
</organism>
<dbReference type="GO" id="GO:0006493">
    <property type="term" value="P:protein O-linked glycosylation"/>
    <property type="evidence" value="ECO:0007669"/>
    <property type="project" value="TreeGrafter"/>
</dbReference>
<evidence type="ECO:0000259" key="3">
    <source>
        <dbReference type="Pfam" id="PF00535"/>
    </source>
</evidence>
<dbReference type="SUPFAM" id="SSF53448">
    <property type="entry name" value="Nucleotide-diphospho-sugar transferases"/>
    <property type="match status" value="1"/>
</dbReference>
<dbReference type="OrthoDB" id="6159198at2759"/>
<proteinExistence type="predicted"/>
<reference evidence="6" key="1">
    <citation type="submission" date="2016-06" db="UniProtKB">
        <authorList>
            <consortium name="WormBaseParasite"/>
        </authorList>
    </citation>
    <scope>IDENTIFICATION</scope>
</reference>
<keyword evidence="1" id="KW-1015">Disulfide bond</keyword>
<dbReference type="InterPro" id="IPR001173">
    <property type="entry name" value="Glyco_trans_2-like"/>
</dbReference>
<dbReference type="GO" id="GO:0004653">
    <property type="term" value="F:polypeptide N-acetylgalactosaminyltransferase activity"/>
    <property type="evidence" value="ECO:0007669"/>
    <property type="project" value="TreeGrafter"/>
</dbReference>
<keyword evidence="5" id="KW-1185">Reference proteome</keyword>
<dbReference type="Pfam" id="PF00535">
    <property type="entry name" value="Glycos_transf_2"/>
    <property type="match status" value="1"/>
</dbReference>